<organism evidence="1 2">
    <name type="scientific">Persea americana</name>
    <name type="common">Avocado</name>
    <dbReference type="NCBI Taxonomy" id="3435"/>
    <lineage>
        <taxon>Eukaryota</taxon>
        <taxon>Viridiplantae</taxon>
        <taxon>Streptophyta</taxon>
        <taxon>Embryophyta</taxon>
        <taxon>Tracheophyta</taxon>
        <taxon>Spermatophyta</taxon>
        <taxon>Magnoliopsida</taxon>
        <taxon>Magnoliidae</taxon>
        <taxon>Laurales</taxon>
        <taxon>Lauraceae</taxon>
        <taxon>Persea</taxon>
    </lineage>
</organism>
<evidence type="ECO:0000313" key="1">
    <source>
        <dbReference type="EMBL" id="KAJ8647722.1"/>
    </source>
</evidence>
<keyword evidence="2" id="KW-1185">Reference proteome</keyword>
<comment type="caution">
    <text evidence="1">The sequence shown here is derived from an EMBL/GenBank/DDBJ whole genome shotgun (WGS) entry which is preliminary data.</text>
</comment>
<dbReference type="Proteomes" id="UP001234297">
    <property type="component" value="Chromosome 1"/>
</dbReference>
<name>A0ACC2MPQ9_PERAE</name>
<protein>
    <submittedName>
        <fullName evidence="1">Uncharacterized protein</fullName>
    </submittedName>
</protein>
<accession>A0ACC2MPQ9</accession>
<dbReference type="EMBL" id="CM056809">
    <property type="protein sequence ID" value="KAJ8647722.1"/>
    <property type="molecule type" value="Genomic_DNA"/>
</dbReference>
<sequence length="136" mass="16187">MQPDSLGLVVGEKNNIQIRILRFKDEDRKPKQQQRLSSHWHLDVSFFYPLKSSSLTNENRIHLDEKSTSDMESFEILKLKKPAKSRLDVTFFNLLKSRFEIIEAMLETKAGYLFELRLENIEICKWKLEGEERKKE</sequence>
<reference evidence="1 2" key="1">
    <citation type="journal article" date="2022" name="Hortic Res">
        <title>A haplotype resolved chromosomal level avocado genome allows analysis of novel avocado genes.</title>
        <authorList>
            <person name="Nath O."/>
            <person name="Fletcher S.J."/>
            <person name="Hayward A."/>
            <person name="Shaw L.M."/>
            <person name="Masouleh A.K."/>
            <person name="Furtado A."/>
            <person name="Henry R.J."/>
            <person name="Mitter N."/>
        </authorList>
    </citation>
    <scope>NUCLEOTIDE SEQUENCE [LARGE SCALE GENOMIC DNA]</scope>
    <source>
        <strain evidence="2">cv. Hass</strain>
    </source>
</reference>
<evidence type="ECO:0000313" key="2">
    <source>
        <dbReference type="Proteomes" id="UP001234297"/>
    </source>
</evidence>
<gene>
    <name evidence="1" type="ORF">MRB53_000745</name>
</gene>
<proteinExistence type="predicted"/>